<dbReference type="EMBL" id="QTSX02007358">
    <property type="protein sequence ID" value="KAJ9048611.1"/>
    <property type="molecule type" value="Genomic_DNA"/>
</dbReference>
<dbReference type="Proteomes" id="UP001165960">
    <property type="component" value="Unassembled WGS sequence"/>
</dbReference>
<name>A0ACC2REX9_9FUNG</name>
<gene>
    <name evidence="1" type="ORF">DSO57_1033181</name>
</gene>
<sequence length="120" mass="13577">MLSTSPGSSLASDWLQEVKLVSLRSVFKSNNCSFEADGNDRKVQGLTFAPELAESKSLYIYINLNQVMVVRIIEIDDPDSYSNKIGSEPFILECLAWQPSPWWTLLDVMQMTIHMTALLF</sequence>
<proteinExistence type="predicted"/>
<evidence type="ECO:0000313" key="2">
    <source>
        <dbReference type="Proteomes" id="UP001165960"/>
    </source>
</evidence>
<evidence type="ECO:0000313" key="1">
    <source>
        <dbReference type="EMBL" id="KAJ9048611.1"/>
    </source>
</evidence>
<keyword evidence="2" id="KW-1185">Reference proteome</keyword>
<protein>
    <submittedName>
        <fullName evidence="1">Uncharacterized protein</fullName>
    </submittedName>
</protein>
<accession>A0ACC2REX9</accession>
<reference evidence="1" key="1">
    <citation type="submission" date="2022-04" db="EMBL/GenBank/DDBJ databases">
        <title>Genome of the entomopathogenic fungus Entomophthora muscae.</title>
        <authorList>
            <person name="Elya C."/>
            <person name="Lovett B.R."/>
            <person name="Lee E."/>
            <person name="Macias A.M."/>
            <person name="Hajek A.E."/>
            <person name="De Bivort B.L."/>
            <person name="Kasson M.T."/>
            <person name="De Fine Licht H.H."/>
            <person name="Stajich J.E."/>
        </authorList>
    </citation>
    <scope>NUCLEOTIDE SEQUENCE</scope>
    <source>
        <strain evidence="1">Berkeley</strain>
    </source>
</reference>
<comment type="caution">
    <text evidence="1">The sequence shown here is derived from an EMBL/GenBank/DDBJ whole genome shotgun (WGS) entry which is preliminary data.</text>
</comment>
<organism evidence="1 2">
    <name type="scientific">Entomophthora muscae</name>
    <dbReference type="NCBI Taxonomy" id="34485"/>
    <lineage>
        <taxon>Eukaryota</taxon>
        <taxon>Fungi</taxon>
        <taxon>Fungi incertae sedis</taxon>
        <taxon>Zoopagomycota</taxon>
        <taxon>Entomophthoromycotina</taxon>
        <taxon>Entomophthoromycetes</taxon>
        <taxon>Entomophthorales</taxon>
        <taxon>Entomophthoraceae</taxon>
        <taxon>Entomophthora</taxon>
    </lineage>
</organism>